<dbReference type="AlphaFoldDB" id="A0A645GGC0"/>
<protein>
    <submittedName>
        <fullName evidence="1">Uncharacterized protein</fullName>
    </submittedName>
</protein>
<accession>A0A645GGC0</accession>
<reference evidence="1" key="1">
    <citation type="submission" date="2019-08" db="EMBL/GenBank/DDBJ databases">
        <authorList>
            <person name="Kucharzyk K."/>
            <person name="Murdoch R.W."/>
            <person name="Higgins S."/>
            <person name="Loffler F."/>
        </authorList>
    </citation>
    <scope>NUCLEOTIDE SEQUENCE</scope>
</reference>
<organism evidence="1">
    <name type="scientific">bioreactor metagenome</name>
    <dbReference type="NCBI Taxonomy" id="1076179"/>
    <lineage>
        <taxon>unclassified sequences</taxon>
        <taxon>metagenomes</taxon>
        <taxon>ecological metagenomes</taxon>
    </lineage>
</organism>
<evidence type="ECO:0000313" key="1">
    <source>
        <dbReference type="EMBL" id="MPN25967.1"/>
    </source>
</evidence>
<comment type="caution">
    <text evidence="1">The sequence shown here is derived from an EMBL/GenBank/DDBJ whole genome shotgun (WGS) entry which is preliminary data.</text>
</comment>
<name>A0A645GGC0_9ZZZZ</name>
<gene>
    <name evidence="1" type="ORF">SDC9_173389</name>
</gene>
<proteinExistence type="predicted"/>
<dbReference type="EMBL" id="VSSQ01075342">
    <property type="protein sequence ID" value="MPN25967.1"/>
    <property type="molecule type" value="Genomic_DNA"/>
</dbReference>
<sequence length="121" mass="13246">MPAGGDARDAAQCDEQQGLQAAIAPQVDRRVLGAVFDQLIGPDVAVEHLACDEVIKALGLADRHDLVADQLLAQRGQVRREQDVRCLGLQIFPYRGFRVGIEHPGRWIVHRIAVVQGLHIA</sequence>